<evidence type="ECO:0000313" key="1">
    <source>
        <dbReference type="EMBL" id="KAJ8006901.1"/>
    </source>
</evidence>
<reference evidence="1" key="1">
    <citation type="submission" date="2021-05" db="EMBL/GenBank/DDBJ databases">
        <authorList>
            <person name="Pan Q."/>
            <person name="Jouanno E."/>
            <person name="Zahm M."/>
            <person name="Klopp C."/>
            <person name="Cabau C."/>
            <person name="Louis A."/>
            <person name="Berthelot C."/>
            <person name="Parey E."/>
            <person name="Roest Crollius H."/>
            <person name="Montfort J."/>
            <person name="Robinson-Rechavi M."/>
            <person name="Bouchez O."/>
            <person name="Lampietro C."/>
            <person name="Lopez Roques C."/>
            <person name="Donnadieu C."/>
            <person name="Postlethwait J."/>
            <person name="Bobe J."/>
            <person name="Dillon D."/>
            <person name="Chandos A."/>
            <person name="von Hippel F."/>
            <person name="Guiguen Y."/>
        </authorList>
    </citation>
    <scope>NUCLEOTIDE SEQUENCE</scope>
    <source>
        <strain evidence="1">YG-Jan2019</strain>
    </source>
</reference>
<dbReference type="Proteomes" id="UP001157502">
    <property type="component" value="Chromosome 9"/>
</dbReference>
<gene>
    <name evidence="1" type="ORF">DPEC_G00112020</name>
</gene>
<comment type="caution">
    <text evidence="1">The sequence shown here is derived from an EMBL/GenBank/DDBJ whole genome shotgun (WGS) entry which is preliminary data.</text>
</comment>
<organism evidence="1 2">
    <name type="scientific">Dallia pectoralis</name>
    <name type="common">Alaska blackfish</name>
    <dbReference type="NCBI Taxonomy" id="75939"/>
    <lineage>
        <taxon>Eukaryota</taxon>
        <taxon>Metazoa</taxon>
        <taxon>Chordata</taxon>
        <taxon>Craniata</taxon>
        <taxon>Vertebrata</taxon>
        <taxon>Euteleostomi</taxon>
        <taxon>Actinopterygii</taxon>
        <taxon>Neopterygii</taxon>
        <taxon>Teleostei</taxon>
        <taxon>Protacanthopterygii</taxon>
        <taxon>Esociformes</taxon>
        <taxon>Umbridae</taxon>
        <taxon>Dallia</taxon>
    </lineage>
</organism>
<dbReference type="EMBL" id="CM055736">
    <property type="protein sequence ID" value="KAJ8006901.1"/>
    <property type="molecule type" value="Genomic_DNA"/>
</dbReference>
<accession>A0ACC2GTA6</accession>
<sequence>MGKTQSVILASVIVTVTLICAHDCRSHRIHKPQNGSSQHRRSDDTSHSATQNVKRHTHNGNGTGGTLPLTTGAGIRISSNQRGGFILSRRYPGFTPVGKGDVCPHPLARH</sequence>
<evidence type="ECO:0000313" key="2">
    <source>
        <dbReference type="Proteomes" id="UP001157502"/>
    </source>
</evidence>
<protein>
    <submittedName>
        <fullName evidence="1">Uncharacterized protein</fullName>
    </submittedName>
</protein>
<proteinExistence type="predicted"/>
<name>A0ACC2GTA6_DALPE</name>
<keyword evidence="2" id="KW-1185">Reference proteome</keyword>